<feature type="DNA-binding region" description="H-T-H motif" evidence="4">
    <location>
        <begin position="43"/>
        <end position="62"/>
    </location>
</feature>
<dbReference type="SUPFAM" id="SSF48498">
    <property type="entry name" value="Tetracyclin repressor-like, C-terminal domain"/>
    <property type="match status" value="1"/>
</dbReference>
<evidence type="ECO:0000256" key="4">
    <source>
        <dbReference type="PROSITE-ProRule" id="PRU00335"/>
    </source>
</evidence>
<evidence type="ECO:0000256" key="2">
    <source>
        <dbReference type="ARBA" id="ARBA00023125"/>
    </source>
</evidence>
<dbReference type="PANTHER" id="PTHR47506:SF1">
    <property type="entry name" value="HTH-TYPE TRANSCRIPTIONAL REGULATOR YJDC"/>
    <property type="match status" value="1"/>
</dbReference>
<evidence type="ECO:0000313" key="7">
    <source>
        <dbReference type="Proteomes" id="UP001500620"/>
    </source>
</evidence>
<dbReference type="Pfam" id="PF00440">
    <property type="entry name" value="TetR_N"/>
    <property type="match status" value="1"/>
</dbReference>
<dbReference type="Gene3D" id="1.10.357.10">
    <property type="entry name" value="Tetracycline Repressor, domain 2"/>
    <property type="match status" value="1"/>
</dbReference>
<dbReference type="RefSeq" id="WP_345139165.1">
    <property type="nucleotide sequence ID" value="NZ_BAABAT010000048.1"/>
</dbReference>
<dbReference type="PANTHER" id="PTHR47506">
    <property type="entry name" value="TRANSCRIPTIONAL REGULATORY PROTEIN"/>
    <property type="match status" value="1"/>
</dbReference>
<evidence type="ECO:0000259" key="5">
    <source>
        <dbReference type="PROSITE" id="PS50977"/>
    </source>
</evidence>
<organism evidence="6 7">
    <name type="scientific">Dactylosporangium darangshiense</name>
    <dbReference type="NCBI Taxonomy" id="579108"/>
    <lineage>
        <taxon>Bacteria</taxon>
        <taxon>Bacillati</taxon>
        <taxon>Actinomycetota</taxon>
        <taxon>Actinomycetes</taxon>
        <taxon>Micromonosporales</taxon>
        <taxon>Micromonosporaceae</taxon>
        <taxon>Dactylosporangium</taxon>
    </lineage>
</organism>
<feature type="domain" description="HTH tetR-type" evidence="5">
    <location>
        <begin position="20"/>
        <end position="80"/>
    </location>
</feature>
<reference evidence="7" key="1">
    <citation type="journal article" date="2019" name="Int. J. Syst. Evol. Microbiol.">
        <title>The Global Catalogue of Microorganisms (GCM) 10K type strain sequencing project: providing services to taxonomists for standard genome sequencing and annotation.</title>
        <authorList>
            <consortium name="The Broad Institute Genomics Platform"/>
            <consortium name="The Broad Institute Genome Sequencing Center for Infectious Disease"/>
            <person name="Wu L."/>
            <person name="Ma J."/>
        </authorList>
    </citation>
    <scope>NUCLEOTIDE SEQUENCE [LARGE SCALE GENOMIC DNA]</scope>
    <source>
        <strain evidence="7">JCM 17441</strain>
    </source>
</reference>
<dbReference type="EMBL" id="BAABAT010000048">
    <property type="protein sequence ID" value="GAA4261846.1"/>
    <property type="molecule type" value="Genomic_DNA"/>
</dbReference>
<dbReference type="Gene3D" id="1.10.10.60">
    <property type="entry name" value="Homeodomain-like"/>
    <property type="match status" value="1"/>
</dbReference>
<dbReference type="Proteomes" id="UP001500620">
    <property type="component" value="Unassembled WGS sequence"/>
</dbReference>
<keyword evidence="2 4" id="KW-0238">DNA-binding</keyword>
<comment type="caution">
    <text evidence="6">The sequence shown here is derived from an EMBL/GenBank/DDBJ whole genome shotgun (WGS) entry which is preliminary data.</text>
</comment>
<keyword evidence="1" id="KW-0805">Transcription regulation</keyword>
<name>A0ABP8DR27_9ACTN</name>
<keyword evidence="3" id="KW-0804">Transcription</keyword>
<evidence type="ECO:0000256" key="1">
    <source>
        <dbReference type="ARBA" id="ARBA00023015"/>
    </source>
</evidence>
<dbReference type="InterPro" id="IPR036271">
    <property type="entry name" value="Tet_transcr_reg_TetR-rel_C_sf"/>
</dbReference>
<dbReference type="PROSITE" id="PS50977">
    <property type="entry name" value="HTH_TETR_2"/>
    <property type="match status" value="1"/>
</dbReference>
<evidence type="ECO:0000256" key="3">
    <source>
        <dbReference type="ARBA" id="ARBA00023163"/>
    </source>
</evidence>
<dbReference type="SUPFAM" id="SSF46689">
    <property type="entry name" value="Homeodomain-like"/>
    <property type="match status" value="1"/>
</dbReference>
<sequence length="185" mass="20289">MTASSRSREYHAPRRVAQAAATRAAIEAAAGRLFARHGYAATTVAAIAEEAGVTPKSVYAVADKPGLLLLAVERADEGEGDAVRAVLRGYPLQRAFEEAAAAEPAVREAWRRHERRRRAELKRLVRTRAEAGRLRPGLTVGRATDTLWALVTWHTAALLVEQRGWSRAKLGEWFDQLVETLLAGE</sequence>
<evidence type="ECO:0000313" key="6">
    <source>
        <dbReference type="EMBL" id="GAA4261846.1"/>
    </source>
</evidence>
<gene>
    <name evidence="6" type="ORF">GCM10022255_096140</name>
</gene>
<protein>
    <recommendedName>
        <fullName evidence="5">HTH tetR-type domain-containing protein</fullName>
    </recommendedName>
</protein>
<accession>A0ABP8DR27</accession>
<dbReference type="InterPro" id="IPR001647">
    <property type="entry name" value="HTH_TetR"/>
</dbReference>
<dbReference type="InterPro" id="IPR009057">
    <property type="entry name" value="Homeodomain-like_sf"/>
</dbReference>
<proteinExistence type="predicted"/>
<keyword evidence="7" id="KW-1185">Reference proteome</keyword>